<keyword evidence="2" id="KW-1185">Reference proteome</keyword>
<dbReference type="EMBL" id="WTPW01001863">
    <property type="protein sequence ID" value="KAF0410419.1"/>
    <property type="molecule type" value="Genomic_DNA"/>
</dbReference>
<dbReference type="SUPFAM" id="SSF54695">
    <property type="entry name" value="POZ domain"/>
    <property type="match status" value="1"/>
</dbReference>
<protein>
    <submittedName>
        <fullName evidence="1">Btb/poz domain-containing protein 19-like</fullName>
    </submittedName>
</protein>
<accession>A0A8H3X3N1</accession>
<dbReference type="Gene3D" id="3.30.710.10">
    <property type="entry name" value="Potassium Channel Kv1.1, Chain A"/>
    <property type="match status" value="1"/>
</dbReference>
<dbReference type="Proteomes" id="UP000439903">
    <property type="component" value="Unassembled WGS sequence"/>
</dbReference>
<dbReference type="InterPro" id="IPR011333">
    <property type="entry name" value="SKP1/BTB/POZ_sf"/>
</dbReference>
<evidence type="ECO:0000313" key="2">
    <source>
        <dbReference type="Proteomes" id="UP000439903"/>
    </source>
</evidence>
<gene>
    <name evidence="1" type="ORF">F8M41_008282</name>
</gene>
<name>A0A8H3X3N1_GIGMA</name>
<dbReference type="OrthoDB" id="10464070at2759"/>
<evidence type="ECO:0000313" key="1">
    <source>
        <dbReference type="EMBL" id="KAF0410419.1"/>
    </source>
</evidence>
<proteinExistence type="predicted"/>
<reference evidence="1 2" key="1">
    <citation type="journal article" date="2019" name="Environ. Microbiol.">
        <title>At the nexus of three kingdoms: the genome of the mycorrhizal fungus Gigaspora margarita provides insights into plant, endobacterial and fungal interactions.</title>
        <authorList>
            <person name="Venice F."/>
            <person name="Ghignone S."/>
            <person name="Salvioli di Fossalunga A."/>
            <person name="Amselem J."/>
            <person name="Novero M."/>
            <person name="Xianan X."/>
            <person name="Sedzielewska Toro K."/>
            <person name="Morin E."/>
            <person name="Lipzen A."/>
            <person name="Grigoriev I.V."/>
            <person name="Henrissat B."/>
            <person name="Martin F.M."/>
            <person name="Bonfante P."/>
        </authorList>
    </citation>
    <scope>NUCLEOTIDE SEQUENCE [LARGE SCALE GENOMIC DNA]</scope>
    <source>
        <strain evidence="1 2">BEG34</strain>
    </source>
</reference>
<comment type="caution">
    <text evidence="1">The sequence shown here is derived from an EMBL/GenBank/DDBJ whole genome shotgun (WGS) entry which is preliminary data.</text>
</comment>
<organism evidence="1 2">
    <name type="scientific">Gigaspora margarita</name>
    <dbReference type="NCBI Taxonomy" id="4874"/>
    <lineage>
        <taxon>Eukaryota</taxon>
        <taxon>Fungi</taxon>
        <taxon>Fungi incertae sedis</taxon>
        <taxon>Mucoromycota</taxon>
        <taxon>Glomeromycotina</taxon>
        <taxon>Glomeromycetes</taxon>
        <taxon>Diversisporales</taxon>
        <taxon>Gigasporaceae</taxon>
        <taxon>Gigaspora</taxon>
    </lineage>
</organism>
<sequence>MNLKTISKPHITANVFEIIIKYIYGGIPLFTDVDAPTILGLLSTAKEFGLDELVDTAQACEDNIPSTGLNEDNISYTTLSEDNISDTSLNEDHISVAISATTLNDDYISATTLSENNTSASSKNNFSAINLSGNNTFATTSTRYNFSATNLRGRKFFG</sequence>
<dbReference type="AlphaFoldDB" id="A0A8H3X3N1"/>